<dbReference type="GO" id="GO:0008270">
    <property type="term" value="F:zinc ion binding"/>
    <property type="evidence" value="ECO:0007669"/>
    <property type="project" value="UniProtKB-KW"/>
</dbReference>
<dbReference type="Gene3D" id="1.10.220.160">
    <property type="match status" value="1"/>
</dbReference>
<keyword evidence="3" id="KW-0862">Zinc</keyword>
<dbReference type="OMA" id="CINSFSI"/>
<dbReference type="SUPFAM" id="SSF82199">
    <property type="entry name" value="SET domain"/>
    <property type="match status" value="1"/>
</dbReference>
<dbReference type="HOGENOM" id="CLU_018406_2_0_1"/>
<dbReference type="eggNOG" id="KOG2084">
    <property type="taxonomic scope" value="Eukaryota"/>
</dbReference>
<organism evidence="6 7">
    <name type="scientific">Tetranychus urticae</name>
    <name type="common">Two-spotted spider mite</name>
    <dbReference type="NCBI Taxonomy" id="32264"/>
    <lineage>
        <taxon>Eukaryota</taxon>
        <taxon>Metazoa</taxon>
        <taxon>Ecdysozoa</taxon>
        <taxon>Arthropoda</taxon>
        <taxon>Chelicerata</taxon>
        <taxon>Arachnida</taxon>
        <taxon>Acari</taxon>
        <taxon>Acariformes</taxon>
        <taxon>Trombidiformes</taxon>
        <taxon>Prostigmata</taxon>
        <taxon>Eleutherengona</taxon>
        <taxon>Raphignathae</taxon>
        <taxon>Tetranychoidea</taxon>
        <taxon>Tetranychidae</taxon>
        <taxon>Tetranychus</taxon>
    </lineage>
</organism>
<dbReference type="STRING" id="32264.T1KZH4"/>
<proteinExistence type="predicted"/>
<dbReference type="Gene3D" id="2.170.270.10">
    <property type="entry name" value="SET domain"/>
    <property type="match status" value="1"/>
</dbReference>
<dbReference type="EMBL" id="CAEY01000740">
    <property type="status" value="NOT_ANNOTATED_CDS"/>
    <property type="molecule type" value="Genomic_DNA"/>
</dbReference>
<dbReference type="InterPro" id="IPR050869">
    <property type="entry name" value="H3K4_H4K5_MeTrfase"/>
</dbReference>
<dbReference type="EnsemblMetazoa" id="tetur28g01620.1">
    <property type="protein sequence ID" value="tetur28g01620.1"/>
    <property type="gene ID" value="tetur28g01620"/>
</dbReference>
<evidence type="ECO:0000256" key="3">
    <source>
        <dbReference type="ARBA" id="ARBA00022833"/>
    </source>
</evidence>
<evidence type="ECO:0000256" key="1">
    <source>
        <dbReference type="ARBA" id="ARBA00022723"/>
    </source>
</evidence>
<dbReference type="KEGG" id="tut:107368692"/>
<dbReference type="OrthoDB" id="10008965at2759"/>
<gene>
    <name evidence="6" type="primary">107368692</name>
</gene>
<dbReference type="Proteomes" id="UP000015104">
    <property type="component" value="Unassembled WGS sequence"/>
</dbReference>
<evidence type="ECO:0000313" key="7">
    <source>
        <dbReference type="Proteomes" id="UP000015104"/>
    </source>
</evidence>
<dbReference type="Pfam" id="PF01753">
    <property type="entry name" value="zf-MYND"/>
    <property type="match status" value="1"/>
</dbReference>
<name>T1KZH4_TETUR</name>
<dbReference type="PANTHER" id="PTHR12197:SF251">
    <property type="entry name" value="EG:BACR7C10.4 PROTEIN"/>
    <property type="match status" value="1"/>
</dbReference>
<reference evidence="7" key="1">
    <citation type="submission" date="2011-08" db="EMBL/GenBank/DDBJ databases">
        <authorList>
            <person name="Rombauts S."/>
        </authorList>
    </citation>
    <scope>NUCLEOTIDE SEQUENCE</scope>
    <source>
        <strain evidence="7">London</strain>
    </source>
</reference>
<dbReference type="InterPro" id="IPR011990">
    <property type="entry name" value="TPR-like_helical_dom_sf"/>
</dbReference>
<protein>
    <recommendedName>
        <fullName evidence="5">MYND-type domain-containing protein</fullName>
    </recommendedName>
</protein>
<feature type="domain" description="MYND-type" evidence="5">
    <location>
        <begin position="31"/>
        <end position="70"/>
    </location>
</feature>
<reference evidence="6" key="2">
    <citation type="submission" date="2015-06" db="UniProtKB">
        <authorList>
            <consortium name="EnsemblMetazoa"/>
        </authorList>
    </citation>
    <scope>IDENTIFICATION</scope>
</reference>
<dbReference type="InterPro" id="IPR002893">
    <property type="entry name" value="Znf_MYND"/>
</dbReference>
<evidence type="ECO:0000259" key="5">
    <source>
        <dbReference type="PROSITE" id="PS50865"/>
    </source>
</evidence>
<dbReference type="PANTHER" id="PTHR12197">
    <property type="entry name" value="HISTONE-LYSINE N-METHYLTRANSFERASE SMYD"/>
    <property type="match status" value="1"/>
</dbReference>
<dbReference type="SUPFAM" id="SSF144232">
    <property type="entry name" value="HIT/MYND zinc finger-like"/>
    <property type="match status" value="1"/>
</dbReference>
<evidence type="ECO:0000256" key="2">
    <source>
        <dbReference type="ARBA" id="ARBA00022771"/>
    </source>
</evidence>
<dbReference type="InterPro" id="IPR046341">
    <property type="entry name" value="SET_dom_sf"/>
</dbReference>
<dbReference type="GO" id="GO:0005634">
    <property type="term" value="C:nucleus"/>
    <property type="evidence" value="ECO:0007669"/>
    <property type="project" value="TreeGrafter"/>
</dbReference>
<dbReference type="PROSITE" id="PS50865">
    <property type="entry name" value="ZF_MYND_2"/>
    <property type="match status" value="1"/>
</dbReference>
<dbReference type="Gene3D" id="6.10.140.2220">
    <property type="match status" value="1"/>
</dbReference>
<keyword evidence="2 4" id="KW-0863">Zinc-finger</keyword>
<keyword evidence="1" id="KW-0479">Metal-binding</keyword>
<dbReference type="AlphaFoldDB" id="T1KZH4"/>
<accession>T1KZH4</accession>
<keyword evidence="7" id="KW-1185">Reference proteome</keyword>
<dbReference type="Gene3D" id="1.25.40.10">
    <property type="entry name" value="Tetratricopeptide repeat domain"/>
    <property type="match status" value="1"/>
</dbReference>
<evidence type="ECO:0000256" key="4">
    <source>
        <dbReference type="PROSITE-ProRule" id="PRU00134"/>
    </source>
</evidence>
<sequence>MVMGLFKVGDIVDESEPFAHVLNDDLKGERCDYCFKLCESLSRCSNCKWMYYCDKRCQLSDWKTAHKYECKEYKLDIDRDSKLFIRAPFTRLLLRLLFIISKNPARATQMFKTYNEKERCFNDLMDHVEDIKLNEKSTRWYLAQETFNRFCCIGSLNVDANQFFSTFGKIVINSFSILNISLNEIGTGLYMSASIFDHDCQPNCSPIFDGVKLSIRCVRNFDSLKEPATITYIDLKLPRDERLLKLKDQYYFDCTCTRCSIDEEDTIGRRLIELNEKFDDYIESGNWVKAFTMGLKTLPLYEKIYKTYYADFTVQLMRLAKIRANIVNGPQDSDELVFLINRLQQAIQITHGKDHPMYKEEFAQLTGLA</sequence>
<dbReference type="PROSITE" id="PS01360">
    <property type="entry name" value="ZF_MYND_1"/>
    <property type="match status" value="1"/>
</dbReference>
<evidence type="ECO:0000313" key="6">
    <source>
        <dbReference type="EnsemblMetazoa" id="tetur28g01620.1"/>
    </source>
</evidence>